<feature type="domain" description="Ferric siderophore reductase C-terminal" evidence="2">
    <location>
        <begin position="220"/>
        <end position="240"/>
    </location>
</feature>
<keyword evidence="4" id="KW-1185">Reference proteome</keyword>
<protein>
    <submittedName>
        <fullName evidence="3">Ferric iron reductase protein FhuF</fullName>
    </submittedName>
</protein>
<name>A0ABU1IPC8_9BACL</name>
<dbReference type="EMBL" id="JAVDQG010000003">
    <property type="protein sequence ID" value="MDR6225809.1"/>
    <property type="molecule type" value="Genomic_DNA"/>
</dbReference>
<proteinExistence type="predicted"/>
<evidence type="ECO:0000313" key="3">
    <source>
        <dbReference type="EMBL" id="MDR6225809.1"/>
    </source>
</evidence>
<organism evidence="3 4">
    <name type="scientific">Desmospora profundinema</name>
    <dbReference type="NCBI Taxonomy" id="1571184"/>
    <lineage>
        <taxon>Bacteria</taxon>
        <taxon>Bacillati</taxon>
        <taxon>Bacillota</taxon>
        <taxon>Bacilli</taxon>
        <taxon>Bacillales</taxon>
        <taxon>Thermoactinomycetaceae</taxon>
        <taxon>Desmospora</taxon>
    </lineage>
</organism>
<gene>
    <name evidence="3" type="ORF">JOE21_001807</name>
</gene>
<evidence type="ECO:0000259" key="1">
    <source>
        <dbReference type="Pfam" id="PF06276"/>
    </source>
</evidence>
<evidence type="ECO:0000313" key="4">
    <source>
        <dbReference type="Proteomes" id="UP001185012"/>
    </source>
</evidence>
<reference evidence="3 4" key="1">
    <citation type="submission" date="2023-07" db="EMBL/GenBank/DDBJ databases">
        <title>Genomic Encyclopedia of Type Strains, Phase IV (KMG-IV): sequencing the most valuable type-strain genomes for metagenomic binning, comparative biology and taxonomic classification.</title>
        <authorList>
            <person name="Goeker M."/>
        </authorList>
    </citation>
    <scope>NUCLEOTIDE SEQUENCE [LARGE SCALE GENOMIC DNA]</scope>
    <source>
        <strain evidence="3 4">DSM 45903</strain>
    </source>
</reference>
<dbReference type="InterPro" id="IPR022770">
    <property type="entry name" value="IucA/IucC-like_C"/>
</dbReference>
<evidence type="ECO:0000259" key="2">
    <source>
        <dbReference type="Pfam" id="PF11575"/>
    </source>
</evidence>
<dbReference type="Pfam" id="PF11575">
    <property type="entry name" value="FhuF_C"/>
    <property type="match status" value="1"/>
</dbReference>
<feature type="domain" description="Aerobactin siderophore biosynthesis IucA/IucC-like C-terminal" evidence="1">
    <location>
        <begin position="57"/>
        <end position="183"/>
    </location>
</feature>
<dbReference type="Pfam" id="PF06276">
    <property type="entry name" value="FhuF"/>
    <property type="match status" value="1"/>
</dbReference>
<sequence>MKDAAVLENRFRWSFESGQQMGDIPAVSLLEPTSRKQLLDQWRERIGTQEWSVAASMLAKRYTAMIMPGWLFTLSRLNRVIPVTPQRWLFRFGDGWDVRLILPADTQTNAPVSSRERESWRQQATAAFFCNHLSPFFHALSDHLSPSVSWESALSYLYYYYESWEREAETEEERKRLREDFLFLTQRNNPWIDGRTPNPLSIPFRLISPPEDEGEPLRLRRTCCLYYRLPEAGCCSNCPRRRHDLEPSHATRTLAEKKG</sequence>
<dbReference type="Proteomes" id="UP001185012">
    <property type="component" value="Unassembled WGS sequence"/>
</dbReference>
<dbReference type="InterPro" id="IPR024726">
    <property type="entry name" value="FhuF_C"/>
</dbReference>
<accession>A0ABU1IPC8</accession>
<dbReference type="RefSeq" id="WP_309864862.1">
    <property type="nucleotide sequence ID" value="NZ_JAVDQG010000003.1"/>
</dbReference>
<comment type="caution">
    <text evidence="3">The sequence shown here is derived from an EMBL/GenBank/DDBJ whole genome shotgun (WGS) entry which is preliminary data.</text>
</comment>